<dbReference type="InterPro" id="IPR010982">
    <property type="entry name" value="Lambda_DNA-bd_dom_sf"/>
</dbReference>
<dbReference type="Pfam" id="PF15943">
    <property type="entry name" value="YdaS_toxin"/>
    <property type="match status" value="1"/>
</dbReference>
<name>A0A4Y9VTP5_9PROT</name>
<proteinExistence type="predicted"/>
<comment type="caution">
    <text evidence="1">The sequence shown here is derived from an EMBL/GenBank/DDBJ whole genome shotgun (WGS) entry which is preliminary data.</text>
</comment>
<dbReference type="GO" id="GO:0003677">
    <property type="term" value="F:DNA binding"/>
    <property type="evidence" value="ECO:0007669"/>
    <property type="project" value="InterPro"/>
</dbReference>
<protein>
    <recommendedName>
        <fullName evidence="3">Helix-turn-helix domain-containing protein</fullName>
    </recommendedName>
</protein>
<sequence length="87" mass="9841">MKIYLEKIIELLGGKQQSLADALATGEEPIKQAHVWNWLNVTVNGIPERHVIKACKAVDWQVTPHQLRPDIYPHPQDGLPEHMRSAA</sequence>
<accession>A0A4Y9VTP5</accession>
<dbReference type="AlphaFoldDB" id="A0A4Y9VTP5"/>
<organism evidence="1 2">
    <name type="scientific">Methylotenera oryzisoli</name>
    <dbReference type="NCBI Taxonomy" id="2080758"/>
    <lineage>
        <taxon>Bacteria</taxon>
        <taxon>Pseudomonadati</taxon>
        <taxon>Pseudomonadota</taxon>
        <taxon>Betaproteobacteria</taxon>
        <taxon>Nitrosomonadales</taxon>
        <taxon>Methylophilaceae</taxon>
        <taxon>Methylotenera</taxon>
    </lineage>
</organism>
<evidence type="ECO:0008006" key="3">
    <source>
        <dbReference type="Google" id="ProtNLM"/>
    </source>
</evidence>
<keyword evidence="2" id="KW-1185">Reference proteome</keyword>
<evidence type="ECO:0000313" key="1">
    <source>
        <dbReference type="EMBL" id="TFW72080.1"/>
    </source>
</evidence>
<dbReference type="InterPro" id="IPR031856">
    <property type="entry name" value="YdaS_toxin-like"/>
</dbReference>
<evidence type="ECO:0000313" key="2">
    <source>
        <dbReference type="Proteomes" id="UP000297706"/>
    </source>
</evidence>
<reference evidence="1 2" key="1">
    <citation type="submission" date="2018-02" db="EMBL/GenBank/DDBJ databases">
        <title>A novel lanthanide dependent methylotroph, Methylotenera sp. La3113.</title>
        <authorList>
            <person name="Lv H."/>
            <person name="Tani A."/>
        </authorList>
    </citation>
    <scope>NUCLEOTIDE SEQUENCE [LARGE SCALE GENOMIC DNA]</scope>
    <source>
        <strain evidence="1 2">La3113</strain>
    </source>
</reference>
<dbReference type="Gene3D" id="1.10.260.40">
    <property type="entry name" value="lambda repressor-like DNA-binding domains"/>
    <property type="match status" value="1"/>
</dbReference>
<gene>
    <name evidence="1" type="ORF">C3Y98_04570</name>
</gene>
<dbReference type="Proteomes" id="UP000297706">
    <property type="component" value="Unassembled WGS sequence"/>
</dbReference>
<dbReference type="EMBL" id="PQVH01000007">
    <property type="protein sequence ID" value="TFW72080.1"/>
    <property type="molecule type" value="Genomic_DNA"/>
</dbReference>